<sequence length="198" mass="21867">MNYLSNKEAYLRAFTFFQENHAMNPMFGIGAKIKPMESELYVNKAITVGGGKLPLLIGSTDNEIGVTNFDGNKLEEGRAFAIDGIAVNLTVSDASTKPYNVDFTKTLTGPQLAAFQFANLNLSQKNERLISLPISAILNGQEGSYKKYRELALTLLKPKDKVEIEIEFPDGVTPAALEDGKSIFVSVVFRGYETFQKR</sequence>
<evidence type="ECO:0000313" key="1">
    <source>
        <dbReference type="EMBL" id="CAL2104619.1"/>
    </source>
</evidence>
<gene>
    <name evidence="1" type="ORF">T190423A01A_90044</name>
</gene>
<keyword evidence="2" id="KW-1185">Reference proteome</keyword>
<comment type="caution">
    <text evidence="1">The sequence shown here is derived from an EMBL/GenBank/DDBJ whole genome shotgun (WGS) entry which is preliminary data.</text>
</comment>
<dbReference type="Proteomes" id="UP001497527">
    <property type="component" value="Unassembled WGS sequence"/>
</dbReference>
<protein>
    <submittedName>
        <fullName evidence="1">Uncharacterized protein</fullName>
    </submittedName>
</protein>
<accession>A0ABM9PGC2</accession>
<proteinExistence type="predicted"/>
<reference evidence="1 2" key="1">
    <citation type="submission" date="2024-05" db="EMBL/GenBank/DDBJ databases">
        <authorList>
            <person name="Duchaud E."/>
        </authorList>
    </citation>
    <scope>NUCLEOTIDE SEQUENCE [LARGE SCALE GENOMIC DNA]</scope>
    <source>
        <strain evidence="1">Ena-SAMPLE-TAB-13-05-2024-13:56:06:370-140308</strain>
    </source>
</reference>
<dbReference type="EMBL" id="CAXJIO010000018">
    <property type="protein sequence ID" value="CAL2104619.1"/>
    <property type="molecule type" value="Genomic_DNA"/>
</dbReference>
<organism evidence="1 2">
    <name type="scientific">Tenacibaculum polynesiense</name>
    <dbReference type="NCBI Taxonomy" id="3137857"/>
    <lineage>
        <taxon>Bacteria</taxon>
        <taxon>Pseudomonadati</taxon>
        <taxon>Bacteroidota</taxon>
        <taxon>Flavobacteriia</taxon>
        <taxon>Flavobacteriales</taxon>
        <taxon>Flavobacteriaceae</taxon>
        <taxon>Tenacibaculum</taxon>
    </lineage>
</organism>
<name>A0ABM9PGC2_9FLAO</name>
<evidence type="ECO:0000313" key="2">
    <source>
        <dbReference type="Proteomes" id="UP001497527"/>
    </source>
</evidence>
<dbReference type="RefSeq" id="WP_348721712.1">
    <property type="nucleotide sequence ID" value="NZ_CAXJIO010000018.1"/>
</dbReference>